<dbReference type="AlphaFoldDB" id="A0A9N7VZH9"/>
<accession>A0A9N7VZH9</accession>
<comment type="caution">
    <text evidence="2">The sequence shown here is derived from an EMBL/GenBank/DDBJ whole genome shotgun (WGS) entry which is preliminary data.</text>
</comment>
<reference evidence="2" key="1">
    <citation type="submission" date="2020-03" db="EMBL/GenBank/DDBJ databases">
        <authorList>
            <person name="Weist P."/>
        </authorList>
    </citation>
    <scope>NUCLEOTIDE SEQUENCE</scope>
</reference>
<protein>
    <submittedName>
        <fullName evidence="2">Uncharacterized protein</fullName>
    </submittedName>
</protein>
<name>A0A9N7VZH9_PLEPL</name>
<proteinExistence type="predicted"/>
<feature type="compositionally biased region" description="Basic and acidic residues" evidence="1">
    <location>
        <begin position="8"/>
        <end position="18"/>
    </location>
</feature>
<dbReference type="EMBL" id="CADEAL010004369">
    <property type="protein sequence ID" value="CAB1458048.1"/>
    <property type="molecule type" value="Genomic_DNA"/>
</dbReference>
<feature type="region of interest" description="Disordered" evidence="1">
    <location>
        <begin position="7"/>
        <end position="37"/>
    </location>
</feature>
<organism evidence="2 3">
    <name type="scientific">Pleuronectes platessa</name>
    <name type="common">European plaice</name>
    <dbReference type="NCBI Taxonomy" id="8262"/>
    <lineage>
        <taxon>Eukaryota</taxon>
        <taxon>Metazoa</taxon>
        <taxon>Chordata</taxon>
        <taxon>Craniata</taxon>
        <taxon>Vertebrata</taxon>
        <taxon>Euteleostomi</taxon>
        <taxon>Actinopterygii</taxon>
        <taxon>Neopterygii</taxon>
        <taxon>Teleostei</taxon>
        <taxon>Neoteleostei</taxon>
        <taxon>Acanthomorphata</taxon>
        <taxon>Carangaria</taxon>
        <taxon>Pleuronectiformes</taxon>
        <taxon>Pleuronectoidei</taxon>
        <taxon>Pleuronectidae</taxon>
        <taxon>Pleuronectes</taxon>
    </lineage>
</organism>
<evidence type="ECO:0000256" key="1">
    <source>
        <dbReference type="SAM" id="MobiDB-lite"/>
    </source>
</evidence>
<evidence type="ECO:0000313" key="3">
    <source>
        <dbReference type="Proteomes" id="UP001153269"/>
    </source>
</evidence>
<dbReference type="Proteomes" id="UP001153269">
    <property type="component" value="Unassembled WGS sequence"/>
</dbReference>
<sequence>MSVLMQEVDSRIQADHRHLPAPRSSLHLSSPQHPYRRSRWMPHDVRMKDGRTVTLAPGKTGGDLDLGFVGEPQTSICLLLSFPMAPAERVHQVRNLLSKAQKHRLEKTGPGSGAASGEKTPVQDFNVLPACRPPITAPSMVHSLDCHPLQPMQSLQGRHALQPGADGGHVSGGQTAFRELLPTGWLADDLMVLVEDLTDWSHRLPSL</sequence>
<evidence type="ECO:0000313" key="2">
    <source>
        <dbReference type="EMBL" id="CAB1458048.1"/>
    </source>
</evidence>
<keyword evidence="3" id="KW-1185">Reference proteome</keyword>
<gene>
    <name evidence="2" type="ORF">PLEPLA_LOCUS45876</name>
</gene>